<reference evidence="1 2" key="1">
    <citation type="submission" date="2018-03" db="EMBL/GenBank/DDBJ databases">
        <title>Draft genome sequence of Rohu Carp (Labeo rohita).</title>
        <authorList>
            <person name="Das P."/>
            <person name="Kushwaha B."/>
            <person name="Joshi C.G."/>
            <person name="Kumar D."/>
            <person name="Nagpure N.S."/>
            <person name="Sahoo L."/>
            <person name="Das S.P."/>
            <person name="Bit A."/>
            <person name="Patnaik S."/>
            <person name="Meher P.K."/>
            <person name="Jayasankar P."/>
            <person name="Koringa P.G."/>
            <person name="Patel N.V."/>
            <person name="Hinsu A.T."/>
            <person name="Kumar R."/>
            <person name="Pandey M."/>
            <person name="Agarwal S."/>
            <person name="Srivastava S."/>
            <person name="Singh M."/>
            <person name="Iquebal M.A."/>
            <person name="Jaiswal S."/>
            <person name="Angadi U.B."/>
            <person name="Kumar N."/>
            <person name="Raza M."/>
            <person name="Shah T.M."/>
            <person name="Rai A."/>
            <person name="Jena J.K."/>
        </authorList>
    </citation>
    <scope>NUCLEOTIDE SEQUENCE [LARGE SCALE GENOMIC DNA]</scope>
    <source>
        <strain evidence="1">DASCIFA01</strain>
        <tissue evidence="1">Testis</tissue>
    </source>
</reference>
<dbReference type="STRING" id="84645.A0A498LLH2"/>
<dbReference type="AlphaFoldDB" id="A0A498LLH2"/>
<name>A0A498LLH2_LABRO</name>
<sequence>MRDIQVFFRRNDGDERAGPRSCITGLSSANQRIESWWRQMRKEGIEFWIQFFGELKDEGLFSGDFLDKALLQLCFRNIIQQILKRHLLEDLLFKFERALLRSPLDVDYLEFVPPAAVSPPSTLKTCGNIPRNHSGFAGSVRTSPTTIIFHCFICSGRFNRWSERTSKQILKRHLLEDLLFKFERALLRSPLDVDYLEFVPPAAVSPPSTLKTCGNIPRNHSGFAGSVRTSPTTIIFHCFICSGRFNRWSERTSKVCN</sequence>
<accession>A0A498LLH2</accession>
<proteinExistence type="predicted"/>
<comment type="caution">
    <text evidence="1">The sequence shown here is derived from an EMBL/GenBank/DDBJ whole genome shotgun (WGS) entry which is preliminary data.</text>
</comment>
<dbReference type="EMBL" id="QBIY01013312">
    <property type="protein sequence ID" value="RXN08393.1"/>
    <property type="molecule type" value="Genomic_DNA"/>
</dbReference>
<protein>
    <submittedName>
        <fullName evidence="1">Uncharacterized protein</fullName>
    </submittedName>
</protein>
<evidence type="ECO:0000313" key="1">
    <source>
        <dbReference type="EMBL" id="RXN08393.1"/>
    </source>
</evidence>
<keyword evidence="2" id="KW-1185">Reference proteome</keyword>
<dbReference type="Proteomes" id="UP000290572">
    <property type="component" value="Unassembled WGS sequence"/>
</dbReference>
<organism evidence="1 2">
    <name type="scientific">Labeo rohita</name>
    <name type="common">Indian major carp</name>
    <name type="synonym">Cyprinus rohita</name>
    <dbReference type="NCBI Taxonomy" id="84645"/>
    <lineage>
        <taxon>Eukaryota</taxon>
        <taxon>Metazoa</taxon>
        <taxon>Chordata</taxon>
        <taxon>Craniata</taxon>
        <taxon>Vertebrata</taxon>
        <taxon>Euteleostomi</taxon>
        <taxon>Actinopterygii</taxon>
        <taxon>Neopterygii</taxon>
        <taxon>Teleostei</taxon>
        <taxon>Ostariophysi</taxon>
        <taxon>Cypriniformes</taxon>
        <taxon>Cyprinidae</taxon>
        <taxon>Labeoninae</taxon>
        <taxon>Labeonini</taxon>
        <taxon>Labeo</taxon>
    </lineage>
</organism>
<gene>
    <name evidence="1" type="ORF">ROHU_011516</name>
</gene>
<evidence type="ECO:0000313" key="2">
    <source>
        <dbReference type="Proteomes" id="UP000290572"/>
    </source>
</evidence>